<dbReference type="RefSeq" id="WP_171836806.1">
    <property type="nucleotide sequence ID" value="NZ_CP053708.1"/>
</dbReference>
<proteinExistence type="predicted"/>
<organism evidence="2 3">
    <name type="scientific">Lichenicola cladoniae</name>
    <dbReference type="NCBI Taxonomy" id="1484109"/>
    <lineage>
        <taxon>Bacteria</taxon>
        <taxon>Pseudomonadati</taxon>
        <taxon>Pseudomonadota</taxon>
        <taxon>Alphaproteobacteria</taxon>
        <taxon>Acetobacterales</taxon>
        <taxon>Acetobacteraceae</taxon>
        <taxon>Lichenicola</taxon>
    </lineage>
</organism>
<protein>
    <submittedName>
        <fullName evidence="2">tRNA (Adenosine(37)-N6)-threonylcarbamoyltransferase complex dimerization subunit type 1 TsaB</fullName>
    </submittedName>
</protein>
<dbReference type="Gene3D" id="3.30.420.40">
    <property type="match status" value="2"/>
</dbReference>
<dbReference type="InterPro" id="IPR000905">
    <property type="entry name" value="Gcp-like_dom"/>
</dbReference>
<evidence type="ECO:0000259" key="1">
    <source>
        <dbReference type="Pfam" id="PF00814"/>
    </source>
</evidence>
<dbReference type="Pfam" id="PF00814">
    <property type="entry name" value="TsaD"/>
    <property type="match status" value="1"/>
</dbReference>
<dbReference type="AlphaFoldDB" id="A0A6M8HL62"/>
<dbReference type="InterPro" id="IPR043129">
    <property type="entry name" value="ATPase_NBD"/>
</dbReference>
<keyword evidence="2" id="KW-0808">Transferase</keyword>
<keyword evidence="3" id="KW-1185">Reference proteome</keyword>
<dbReference type="Proteomes" id="UP000500767">
    <property type="component" value="Chromosome"/>
</dbReference>
<sequence length="231" mass="23198">MRMLVLNGASGATGASFGLLTRNGVELMLVSEGLAAGQGGAERLPLLLADRLEEAGWAARTIGLLAVVVGPGSFTGLRASLALAHGVALGSTAPVVGVTIGEALGPALQDIAGSLGIAGIWCVSQARRDRVFIERPSGPGWHADAAMLDRLPPAGASVLLGGDAAHLVAGRLQGTGIIVHQSGLSAPSAIAIAEAAIARHAGMLSPLYPQPLYVDPPEAKLPQVRVSQAPG</sequence>
<dbReference type="KEGG" id="lck:HN018_02550"/>
<dbReference type="GO" id="GO:0016740">
    <property type="term" value="F:transferase activity"/>
    <property type="evidence" value="ECO:0007669"/>
    <property type="project" value="UniProtKB-KW"/>
</dbReference>
<reference evidence="2 3" key="1">
    <citation type="journal article" date="2014" name="World J. Microbiol. Biotechnol.">
        <title>Biodiversity and physiological characteristics of Antarctic and Arctic lichens-associated bacteria.</title>
        <authorList>
            <person name="Lee Y.M."/>
            <person name="Kim E.H."/>
            <person name="Lee H.K."/>
            <person name="Hong S.G."/>
        </authorList>
    </citation>
    <scope>NUCLEOTIDE SEQUENCE [LARGE SCALE GENOMIC DNA]</scope>
    <source>
        <strain evidence="2 3">PAMC 26569</strain>
    </source>
</reference>
<feature type="domain" description="Gcp-like" evidence="1">
    <location>
        <begin position="41"/>
        <end position="103"/>
    </location>
</feature>
<name>A0A6M8HL62_9PROT</name>
<gene>
    <name evidence="2" type="ORF">HN018_02550</name>
</gene>
<dbReference type="SUPFAM" id="SSF53067">
    <property type="entry name" value="Actin-like ATPase domain"/>
    <property type="match status" value="1"/>
</dbReference>
<evidence type="ECO:0000313" key="2">
    <source>
        <dbReference type="EMBL" id="QKE89079.1"/>
    </source>
</evidence>
<dbReference type="EMBL" id="CP053708">
    <property type="protein sequence ID" value="QKE89079.1"/>
    <property type="molecule type" value="Genomic_DNA"/>
</dbReference>
<evidence type="ECO:0000313" key="3">
    <source>
        <dbReference type="Proteomes" id="UP000500767"/>
    </source>
</evidence>
<accession>A0A6M8HL62</accession>